<dbReference type="Proteomes" id="UP001203687">
    <property type="component" value="Unassembled WGS sequence"/>
</dbReference>
<feature type="chain" id="PRO_5047410529" description="Secreted protein" evidence="1">
    <location>
        <begin position="20"/>
        <end position="243"/>
    </location>
</feature>
<dbReference type="RefSeq" id="WP_248412687.1">
    <property type="nucleotide sequence ID" value="NZ_JALPQF010000007.1"/>
</dbReference>
<gene>
    <name evidence="2" type="ORF">MUY34_08350</name>
</gene>
<proteinExistence type="predicted"/>
<evidence type="ECO:0000256" key="1">
    <source>
        <dbReference type="SAM" id="SignalP"/>
    </source>
</evidence>
<keyword evidence="1" id="KW-0732">Signal</keyword>
<reference evidence="2" key="1">
    <citation type="submission" date="2022-04" db="EMBL/GenBank/DDBJ databases">
        <authorList>
            <person name="Ren T."/>
        </authorList>
    </citation>
    <scope>NUCLEOTIDE SEQUENCE</scope>
    <source>
        <strain evidence="2">F63249</strain>
    </source>
</reference>
<dbReference type="EMBL" id="JALPQF010000007">
    <property type="protein sequence ID" value="MCK8480627.1"/>
    <property type="molecule type" value="Genomic_DNA"/>
</dbReference>
<evidence type="ECO:0000313" key="2">
    <source>
        <dbReference type="EMBL" id="MCK8480627.1"/>
    </source>
</evidence>
<evidence type="ECO:0008006" key="4">
    <source>
        <dbReference type="Google" id="ProtNLM"/>
    </source>
</evidence>
<feature type="signal peptide" evidence="1">
    <location>
        <begin position="1"/>
        <end position="19"/>
    </location>
</feature>
<name>A0ABT0H8W4_9FLAO</name>
<organism evidence="2 3">
    <name type="scientific">Psychroserpens algicola</name>
    <dbReference type="NCBI Taxonomy" id="1719034"/>
    <lineage>
        <taxon>Bacteria</taxon>
        <taxon>Pseudomonadati</taxon>
        <taxon>Bacteroidota</taxon>
        <taxon>Flavobacteriia</taxon>
        <taxon>Flavobacteriales</taxon>
        <taxon>Flavobacteriaceae</taxon>
        <taxon>Psychroserpens</taxon>
    </lineage>
</organism>
<protein>
    <recommendedName>
        <fullName evidence="4">Secreted protein</fullName>
    </recommendedName>
</protein>
<sequence length="243" mass="27214">MKTYFVFFILALSTFSLFAQPDTEEKKSIKIPAIETKEKDSTKKLIIKPNSKIGITKPKTNSLGIPTESKYSIKKKQKEFSMIDDNGLRNPGELFEKRFNKIAVEQGLKIETMADVFLGDIRSNGRFVNIVCRDHEYPDGDLVRVYVNGDIIVPSLLLTSGYKGFNVDLSVGINNIVFEALNQGDSGPNTAEFLVYDDKGILVSSKKWNLLTGVKATVNVIKDEFPIQEKTKSDTANPDHKEN</sequence>
<accession>A0ABT0H8W4</accession>
<keyword evidence="3" id="KW-1185">Reference proteome</keyword>
<comment type="caution">
    <text evidence="2">The sequence shown here is derived from an EMBL/GenBank/DDBJ whole genome shotgun (WGS) entry which is preliminary data.</text>
</comment>
<evidence type="ECO:0000313" key="3">
    <source>
        <dbReference type="Proteomes" id="UP001203687"/>
    </source>
</evidence>